<dbReference type="SUPFAM" id="SSF49464">
    <property type="entry name" value="Carboxypeptidase regulatory domain-like"/>
    <property type="match status" value="1"/>
</dbReference>
<dbReference type="KEGG" id="est:DN752_07930"/>
<keyword evidence="1" id="KW-0378">Hydrolase</keyword>
<dbReference type="Gene3D" id="2.60.40.1120">
    <property type="entry name" value="Carboxypeptidase-like, regulatory domain"/>
    <property type="match status" value="1"/>
</dbReference>
<name>A0A2Z4IH52_9BACT</name>
<dbReference type="Pfam" id="PF13715">
    <property type="entry name" value="CarbopepD_reg_2"/>
    <property type="match status" value="1"/>
</dbReference>
<dbReference type="Pfam" id="PF18939">
    <property type="entry name" value="DUF5686"/>
    <property type="match status" value="1"/>
</dbReference>
<dbReference type="OrthoDB" id="983143at2"/>
<evidence type="ECO:0000313" key="1">
    <source>
        <dbReference type="EMBL" id="AWW30059.1"/>
    </source>
</evidence>
<accession>A0A2Z4IH52</accession>
<dbReference type="EMBL" id="CP030041">
    <property type="protein sequence ID" value="AWW30059.1"/>
    <property type="molecule type" value="Genomic_DNA"/>
</dbReference>
<dbReference type="InterPro" id="IPR008969">
    <property type="entry name" value="CarboxyPept-like_regulatory"/>
</dbReference>
<protein>
    <submittedName>
        <fullName evidence="1">Carboxypeptidase-like regulatory domain-containing protein</fullName>
    </submittedName>
</protein>
<dbReference type="InterPro" id="IPR043741">
    <property type="entry name" value="DUF5686"/>
</dbReference>
<evidence type="ECO:0000313" key="2">
    <source>
        <dbReference type="Proteomes" id="UP000248688"/>
    </source>
</evidence>
<keyword evidence="1" id="KW-0645">Protease</keyword>
<dbReference type="Proteomes" id="UP000248688">
    <property type="component" value="Chromosome"/>
</dbReference>
<keyword evidence="2" id="KW-1185">Reference proteome</keyword>
<organism evidence="1 2">
    <name type="scientific">Echinicola strongylocentroti</name>
    <dbReference type="NCBI Taxonomy" id="1795355"/>
    <lineage>
        <taxon>Bacteria</taxon>
        <taxon>Pseudomonadati</taxon>
        <taxon>Bacteroidota</taxon>
        <taxon>Cytophagia</taxon>
        <taxon>Cytophagales</taxon>
        <taxon>Cyclobacteriaceae</taxon>
        <taxon>Echinicola</taxon>
    </lineage>
</organism>
<dbReference type="AlphaFoldDB" id="A0A2Z4IH52"/>
<dbReference type="RefSeq" id="WP_112783446.1">
    <property type="nucleotide sequence ID" value="NZ_CP030041.1"/>
</dbReference>
<gene>
    <name evidence="1" type="ORF">DN752_07930</name>
</gene>
<dbReference type="GO" id="GO:0004180">
    <property type="term" value="F:carboxypeptidase activity"/>
    <property type="evidence" value="ECO:0007669"/>
    <property type="project" value="UniProtKB-KW"/>
</dbReference>
<reference evidence="1 2" key="1">
    <citation type="submission" date="2018-06" db="EMBL/GenBank/DDBJ databases">
        <title>Echinicola strongylocentroti sp. nov., isolated from a sea urchin Strongylocentrotus intermedius.</title>
        <authorList>
            <person name="Bae S.S."/>
        </authorList>
    </citation>
    <scope>NUCLEOTIDE SEQUENCE [LARGE SCALE GENOMIC DNA]</scope>
    <source>
        <strain evidence="1 2">MEBiC08714</strain>
    </source>
</reference>
<keyword evidence="1" id="KW-0121">Carboxypeptidase</keyword>
<proteinExistence type="predicted"/>
<sequence length="880" mass="100342">MDGFLKSGLFIFTIVNLGLLGSVLGQGIRGKVVDEAGESVAYASVFVRNLNDGIPTNQNGVFEYALAPGHYDIIIRHLGYETQQRTVEVKDGWVQLEVTLTSQTYAMDEVEVKGGAEDPALTVMRKAIAKAKYHRLQVAEYTMKVYIKGTGELTDAPFFLKKKLKEEGISLNEAYTSESVSEITFKQPNELSEKVISIRASGESNQTDPAPYIGASFYQDKINDVVSPLSKYAFSYYRFRHEGTFFENGVLINKVRVTPRSRGEQVFEGHIYIIEDLWAIHSLKLKTSIMGFDVGVTQQYAPVEEKVWMPLTHVYTFGGSFFGFKGHYKYLASTRDYQITLNPDLVAETEILDENVEEIPEEVEAFERKEPAQEQITDADKMSRKDFRKMINQYEKEQEKQRKDADVAVVRNHKVDSMAHERSKAYWDSIRPVKLTEKEISGYHRDDSLAMVDEAKKSEVDSIADKAKKPFNPLDILGGGTYHFGGGRFAGFDANFTKLSFNTVEGFKFGLGGDYQVTRMDSASKRISNWKISPEVRYGFSSKQWYGTLDFQKSWKQDRARFLYGLTAGKYIYQFNGDKPINELVNAAYSLLLRKNYMKLYDQQFVKLYMDHRPKDAFSYKLSLTYADRGMLTNQSNYSFYNKSGREYTSNVPENIEADETAFQSNESLLLDAVFHWRPGLKYYVRNGTKYPLGNTAPQVSLSYHKGIANVGLGEGSADFDQLELGVKHSFEFGVSGDLDFNVRAGTFLNDDQVYFTDFEHFGGNRTIFSNMGTVSNYRFLDYYKFSTKGSYVSGIVHYQFRKFLLTQLPMLRFSGVRENVFFNYLKTANSPHYWEVGYSLDNLFRIFRVEVGAGFENGEYSHGGVRLGIATFINVDFEE</sequence>